<dbReference type="AlphaFoldDB" id="A0A8C3SCY7"/>
<dbReference type="Pfam" id="PF22938">
    <property type="entry name" value="Integrase_p58_C"/>
    <property type="match status" value="1"/>
</dbReference>
<dbReference type="CDD" id="cd01647">
    <property type="entry name" value="RT_LTR"/>
    <property type="match status" value="1"/>
</dbReference>
<dbReference type="EC" id="3.1.26.4" evidence="2"/>
<dbReference type="PROSITE" id="PS50878">
    <property type="entry name" value="RT_POL"/>
    <property type="match status" value="1"/>
</dbReference>
<dbReference type="SUPFAM" id="SSF56672">
    <property type="entry name" value="DNA/RNA polymerases"/>
    <property type="match status" value="1"/>
</dbReference>
<dbReference type="PROSITE" id="PS50994">
    <property type="entry name" value="INTEGRASE"/>
    <property type="match status" value="1"/>
</dbReference>
<evidence type="ECO:0000259" key="5">
    <source>
        <dbReference type="PROSITE" id="PS50994"/>
    </source>
</evidence>
<dbReference type="SUPFAM" id="SSF53098">
    <property type="entry name" value="Ribonuclease H-like"/>
    <property type="match status" value="1"/>
</dbReference>
<reference evidence="6" key="2">
    <citation type="submission" date="2025-09" db="UniProtKB">
        <authorList>
            <consortium name="Ensembl"/>
        </authorList>
    </citation>
    <scope>IDENTIFICATION</scope>
</reference>
<evidence type="ECO:0000313" key="7">
    <source>
        <dbReference type="Proteomes" id="UP000694403"/>
    </source>
</evidence>
<dbReference type="PANTHER" id="PTHR37984:SF15">
    <property type="entry name" value="INTEGRASE CATALYTIC DOMAIN-CONTAINING PROTEIN"/>
    <property type="match status" value="1"/>
</dbReference>
<dbReference type="InterPro" id="IPR012337">
    <property type="entry name" value="RNaseH-like_sf"/>
</dbReference>
<dbReference type="Gene3D" id="3.30.420.10">
    <property type="entry name" value="Ribonuclease H-like superfamily/Ribonuclease H"/>
    <property type="match status" value="1"/>
</dbReference>
<dbReference type="InterPro" id="IPR054465">
    <property type="entry name" value="Integrase_p58-like_C"/>
</dbReference>
<reference evidence="6" key="1">
    <citation type="submission" date="2025-08" db="UniProtKB">
        <authorList>
            <consortium name="Ensembl"/>
        </authorList>
    </citation>
    <scope>IDENTIFICATION</scope>
</reference>
<name>A0A8C3SCY7_CHESE</name>
<dbReference type="InterPro" id="IPR000477">
    <property type="entry name" value="RT_dom"/>
</dbReference>
<dbReference type="GO" id="GO:0015074">
    <property type="term" value="P:DNA integration"/>
    <property type="evidence" value="ECO:0007669"/>
    <property type="project" value="InterPro"/>
</dbReference>
<dbReference type="Gene3D" id="3.30.70.270">
    <property type="match status" value="1"/>
</dbReference>
<dbReference type="InterPro" id="IPR043502">
    <property type="entry name" value="DNA/RNA_pol_sf"/>
</dbReference>
<organism evidence="6 7">
    <name type="scientific">Chelydra serpentina</name>
    <name type="common">Snapping turtle</name>
    <name type="synonym">Testudo serpentina</name>
    <dbReference type="NCBI Taxonomy" id="8475"/>
    <lineage>
        <taxon>Eukaryota</taxon>
        <taxon>Metazoa</taxon>
        <taxon>Chordata</taxon>
        <taxon>Craniata</taxon>
        <taxon>Vertebrata</taxon>
        <taxon>Euteleostomi</taxon>
        <taxon>Archelosauria</taxon>
        <taxon>Testudinata</taxon>
        <taxon>Testudines</taxon>
        <taxon>Cryptodira</taxon>
        <taxon>Durocryptodira</taxon>
        <taxon>Americhelydia</taxon>
        <taxon>Chelydroidea</taxon>
        <taxon>Chelydridae</taxon>
        <taxon>Chelydra</taxon>
    </lineage>
</organism>
<proteinExistence type="inferred from homology"/>
<dbReference type="InterPro" id="IPR050951">
    <property type="entry name" value="Retrovirus_Pol_polyprotein"/>
</dbReference>
<dbReference type="Gene3D" id="3.10.10.10">
    <property type="entry name" value="HIV Type 1 Reverse Transcriptase, subunit A, domain 1"/>
    <property type="match status" value="1"/>
</dbReference>
<dbReference type="GO" id="GO:0003676">
    <property type="term" value="F:nucleic acid binding"/>
    <property type="evidence" value="ECO:0007669"/>
    <property type="project" value="InterPro"/>
</dbReference>
<feature type="domain" description="Reverse transcriptase" evidence="4">
    <location>
        <begin position="686"/>
        <end position="791"/>
    </location>
</feature>
<dbReference type="Pfam" id="PF00078">
    <property type="entry name" value="RVT_1"/>
    <property type="match status" value="1"/>
</dbReference>
<feature type="domain" description="Integrase catalytic" evidence="5">
    <location>
        <begin position="296"/>
        <end position="455"/>
    </location>
</feature>
<protein>
    <recommendedName>
        <fullName evidence="2">ribonuclease H</fullName>
        <ecNumber evidence="2">3.1.26.4</ecNumber>
    </recommendedName>
</protein>
<dbReference type="GO" id="GO:0004523">
    <property type="term" value="F:RNA-DNA hybrid ribonuclease activity"/>
    <property type="evidence" value="ECO:0007669"/>
    <property type="project" value="UniProtKB-EC"/>
</dbReference>
<dbReference type="Ensembl" id="ENSCSRT00000012812.1">
    <property type="protein sequence ID" value="ENSCSRP00000012322.1"/>
    <property type="gene ID" value="ENSCSRG00000009286.1"/>
</dbReference>
<dbReference type="Proteomes" id="UP000694403">
    <property type="component" value="Unplaced"/>
</dbReference>
<dbReference type="Pfam" id="PF00665">
    <property type="entry name" value="rve"/>
    <property type="match status" value="1"/>
</dbReference>
<keyword evidence="7" id="KW-1185">Reference proteome</keyword>
<feature type="region of interest" description="Disordered" evidence="3">
    <location>
        <begin position="132"/>
        <end position="208"/>
    </location>
</feature>
<dbReference type="InterPro" id="IPR001584">
    <property type="entry name" value="Integrase_cat-core"/>
</dbReference>
<evidence type="ECO:0000256" key="1">
    <source>
        <dbReference type="ARBA" id="ARBA00010879"/>
    </source>
</evidence>
<evidence type="ECO:0000256" key="3">
    <source>
        <dbReference type="SAM" id="MobiDB-lite"/>
    </source>
</evidence>
<evidence type="ECO:0000256" key="2">
    <source>
        <dbReference type="ARBA" id="ARBA00012180"/>
    </source>
</evidence>
<accession>A0A8C3SCY7</accession>
<comment type="similarity">
    <text evidence="1">Belongs to the beta type-B retroviral polymerase family. HERV class-II K(HML-2) pol subfamily.</text>
</comment>
<dbReference type="PANTHER" id="PTHR37984">
    <property type="entry name" value="PROTEIN CBG26694"/>
    <property type="match status" value="1"/>
</dbReference>
<dbReference type="InterPro" id="IPR036397">
    <property type="entry name" value="RNaseH_sf"/>
</dbReference>
<evidence type="ECO:0000259" key="4">
    <source>
        <dbReference type="PROSITE" id="PS50878"/>
    </source>
</evidence>
<dbReference type="InterPro" id="IPR043128">
    <property type="entry name" value="Rev_trsase/Diguanyl_cyclase"/>
</dbReference>
<dbReference type="FunFam" id="3.30.420.10:FF:000032">
    <property type="entry name" value="Retrovirus-related Pol polyprotein from transposon 297-like Protein"/>
    <property type="match status" value="1"/>
</dbReference>
<evidence type="ECO:0000313" key="6">
    <source>
        <dbReference type="Ensembl" id="ENSCSRP00000012322.1"/>
    </source>
</evidence>
<sequence length="791" mass="86994">MLRGCVTWVRVPGTDPFALPMAQIPVQTQEGSGWLVVGVLQDISGEVLLGGDCVSLGQDPGPGPVTAEDLNLNSGNQLAKREMVSENANDLAGRVEELPGPGSLPACNQTPRAGWVREMLPTPLHNGEVAQAVSDAESKAASSLPGPTGTARAALSTGGAETPAESGDTQAGQDGCQPGLPGPEVLPGSDSTAGKEPPGTGLSGAVTPGLASELQRDPALEKLRELAGHSAANPLGEDCRDRSLWEKGFLCREWAPQVEVELWGIRRQQVGPQKYHHRLLYLAQGKGEDPWRSLPIREEPFQKVAMNRVGPLSRATRSGKKYSLVVVDFATRYPEAVPLSSIEADTVADALLTIFSRVGFPKEVLTDQGSNFMSALLRCLWEKCGVRHSWASAYHPQSNGLVERFNGTLKMMLKTFMNQHPQDWDKYLPHLLFAYREVPQESTGFSPFELLYGRRVRGPQDRMRDEWEGEAAPEGESVVEYVLTFRERLTELMGLAKGNLARAQRKQKVWYDRTARARGYATGDQVMVLIPVRKNKLQAAWEGPFKVVKQLNEVNYVVELSNRAHHCRVYHVNMMKPYYDRGNVVLAVCGHWEEQGSDPLVDLFPETGTGSSQETIPLSDQLTPAQQAEIRGVLHLYRQLFSNQPGRTNLTVHRVQTGAHQPIRCSPFRVTGKTARDLEREVKDMLALGVIQPSSSPWASPVVLVPKKDGSIRFCVDYRKLNAITVSDAYPMPQPDELLDKLGGARYLTTMDLTKGYWQVPLDADARLKSAFITPLGLYEFLTLPFGLKGA</sequence>